<dbReference type="PROSITE" id="PS51471">
    <property type="entry name" value="FE2OG_OXY"/>
    <property type="match status" value="1"/>
</dbReference>
<protein>
    <recommendedName>
        <fullName evidence="6">Fe2OG dioxygenase domain-containing protein</fullName>
    </recommendedName>
</protein>
<evidence type="ECO:0000313" key="7">
    <source>
        <dbReference type="EMBL" id="DAZ92767.1"/>
    </source>
</evidence>
<dbReference type="SUPFAM" id="SSF53335">
    <property type="entry name" value="S-adenosyl-L-methionine-dependent methyltransferases"/>
    <property type="match status" value="1"/>
</dbReference>
<feature type="domain" description="Fe2OG dioxygenase" evidence="6">
    <location>
        <begin position="221"/>
        <end position="322"/>
    </location>
</feature>
<evidence type="ECO:0000256" key="3">
    <source>
        <dbReference type="ARBA" id="ARBA00022833"/>
    </source>
</evidence>
<sequence length="614" mass="69093">MPSPANELTFSEYVTDELPSQFLRLTMSRRVKDAWIAEPLLRAFLIDVLAPIGDTIGASPVQRIRYGSGVRKNVLVELGSVEAAMHIKQQLHQQPSALIHKSVMYVEFAIARKDKEERERLLRVQSVARVQALEHGMSTRVPGLLILPEFISRDEELALLRELDADDKQRWKNTVKARQVQHFGYEFNYDTRRCDESKPLEPMVPHMQTLIDRIPTSIMASPDQITVNEYLPGQGIAAHLDTHSAFTNAIASLSLENEIVMEFRHPDGRCEGFLLQPRSLVVMTGASRYEWTHAIPPRTFDIIDGKKVLRKRRVSVTFRKVQSTPCTCAFPLQCDVEERCIAAEHALAVQQQAQKDAEAAAMAGNGDTLAPTPVEQQFVHEFYETVAGHFSSTRYNPWPRVAEFVRSIPPGSLIADVGCGNGKYMKIVPPTQSAIVGGDRCSNLIKICKGHDLNVMVCDALAVPIRSSSCDAALSIAVLHHLSTLHHRLTAVKELIRVLRVGGRAIIYAWAHEQKSDSKRQFDPTKQDFMVPWNLDKRFASVPSSEQPQPIADASDEQQASKESKKTDPIVVQRYCHMFKEGELQELIEKAGNAVVEDQYYDESNWAIIFRRIN</sequence>
<dbReference type="GO" id="GO:0032259">
    <property type="term" value="P:methylation"/>
    <property type="evidence" value="ECO:0007669"/>
    <property type="project" value="UniProtKB-KW"/>
</dbReference>
<name>A0AAV2YB79_9STRA</name>
<dbReference type="InterPro" id="IPR051422">
    <property type="entry name" value="AlkB_tRNA_MeTrf/Diox"/>
</dbReference>
<keyword evidence="3" id="KW-0862">Zinc</keyword>
<dbReference type="PANTHER" id="PTHR13069">
    <property type="entry name" value="ALKYLATED DNA REPAIR PROTEIN ALKB HOMOLOG 8"/>
    <property type="match status" value="1"/>
</dbReference>
<keyword evidence="2" id="KW-0808">Transferase</keyword>
<evidence type="ECO:0000313" key="8">
    <source>
        <dbReference type="Proteomes" id="UP001146120"/>
    </source>
</evidence>
<dbReference type="GO" id="GO:0008757">
    <property type="term" value="F:S-adenosylmethionine-dependent methyltransferase activity"/>
    <property type="evidence" value="ECO:0007669"/>
    <property type="project" value="InterPro"/>
</dbReference>
<dbReference type="Gene3D" id="2.60.120.590">
    <property type="entry name" value="Alpha-ketoglutarate-dependent dioxygenase AlkB-like"/>
    <property type="match status" value="1"/>
</dbReference>
<dbReference type="GO" id="GO:0008175">
    <property type="term" value="F:tRNA methyltransferase activity"/>
    <property type="evidence" value="ECO:0007669"/>
    <property type="project" value="UniProtKB-ARBA"/>
</dbReference>
<dbReference type="GO" id="GO:0006400">
    <property type="term" value="P:tRNA modification"/>
    <property type="evidence" value="ECO:0007669"/>
    <property type="project" value="UniProtKB-ARBA"/>
</dbReference>
<dbReference type="InterPro" id="IPR005123">
    <property type="entry name" value="Oxoglu/Fe-dep_dioxygenase_dom"/>
</dbReference>
<evidence type="ECO:0000256" key="2">
    <source>
        <dbReference type="ARBA" id="ARBA00022679"/>
    </source>
</evidence>
<accession>A0AAV2YB79</accession>
<comment type="caution">
    <text evidence="7">The sequence shown here is derived from an EMBL/GenBank/DDBJ whole genome shotgun (WGS) entry which is preliminary data.</text>
</comment>
<dbReference type="GO" id="GO:0003723">
    <property type="term" value="F:RNA binding"/>
    <property type="evidence" value="ECO:0007669"/>
    <property type="project" value="UniProtKB-KW"/>
</dbReference>
<dbReference type="Proteomes" id="UP001146120">
    <property type="component" value="Unassembled WGS sequence"/>
</dbReference>
<evidence type="ECO:0000259" key="6">
    <source>
        <dbReference type="PROSITE" id="PS51471"/>
    </source>
</evidence>
<dbReference type="Pfam" id="PF13532">
    <property type="entry name" value="2OG-FeII_Oxy_2"/>
    <property type="match status" value="1"/>
</dbReference>
<organism evidence="7 8">
    <name type="scientific">Lagenidium giganteum</name>
    <dbReference type="NCBI Taxonomy" id="4803"/>
    <lineage>
        <taxon>Eukaryota</taxon>
        <taxon>Sar</taxon>
        <taxon>Stramenopiles</taxon>
        <taxon>Oomycota</taxon>
        <taxon>Peronosporomycetes</taxon>
        <taxon>Pythiales</taxon>
        <taxon>Pythiaceae</taxon>
    </lineage>
</organism>
<dbReference type="Pfam" id="PF08241">
    <property type="entry name" value="Methyltransf_11"/>
    <property type="match status" value="1"/>
</dbReference>
<dbReference type="EMBL" id="DAKRPA010000386">
    <property type="protein sequence ID" value="DAZ92767.1"/>
    <property type="molecule type" value="Genomic_DNA"/>
</dbReference>
<keyword evidence="1" id="KW-0489">Methyltransferase</keyword>
<proteinExistence type="predicted"/>
<keyword evidence="4" id="KW-0694">RNA-binding</keyword>
<dbReference type="PANTHER" id="PTHR13069:SF21">
    <property type="entry name" value="ALKYLATED DNA REPAIR PROTEIN ALKB HOMOLOG 8"/>
    <property type="match status" value="1"/>
</dbReference>
<dbReference type="InterPro" id="IPR037151">
    <property type="entry name" value="AlkB-like_sf"/>
</dbReference>
<reference evidence="7" key="1">
    <citation type="submission" date="2022-11" db="EMBL/GenBank/DDBJ databases">
        <authorList>
            <person name="Morgan W.R."/>
            <person name="Tartar A."/>
        </authorList>
    </citation>
    <scope>NUCLEOTIDE SEQUENCE</scope>
    <source>
        <strain evidence="7">ARSEF 373</strain>
    </source>
</reference>
<dbReference type="Gene3D" id="3.40.50.150">
    <property type="entry name" value="Vaccinia Virus protein VP39"/>
    <property type="match status" value="1"/>
</dbReference>
<evidence type="ECO:0000256" key="5">
    <source>
        <dbReference type="SAM" id="MobiDB-lite"/>
    </source>
</evidence>
<keyword evidence="8" id="KW-1185">Reference proteome</keyword>
<evidence type="ECO:0000256" key="1">
    <source>
        <dbReference type="ARBA" id="ARBA00022603"/>
    </source>
</evidence>
<dbReference type="CDD" id="cd02440">
    <property type="entry name" value="AdoMet_MTases"/>
    <property type="match status" value="1"/>
</dbReference>
<dbReference type="InterPro" id="IPR013216">
    <property type="entry name" value="Methyltransf_11"/>
</dbReference>
<dbReference type="InterPro" id="IPR029063">
    <property type="entry name" value="SAM-dependent_MTases_sf"/>
</dbReference>
<dbReference type="InterPro" id="IPR027450">
    <property type="entry name" value="AlkB-like"/>
</dbReference>
<gene>
    <name evidence="7" type="ORF">N0F65_008149</name>
</gene>
<feature type="region of interest" description="Disordered" evidence="5">
    <location>
        <begin position="543"/>
        <end position="566"/>
    </location>
</feature>
<evidence type="ECO:0000256" key="4">
    <source>
        <dbReference type="ARBA" id="ARBA00022884"/>
    </source>
</evidence>
<reference evidence="7" key="2">
    <citation type="journal article" date="2023" name="Microbiol Resour">
        <title>Decontamination and Annotation of the Draft Genome Sequence of the Oomycete Lagenidium giganteum ARSEF 373.</title>
        <authorList>
            <person name="Morgan W.R."/>
            <person name="Tartar A."/>
        </authorList>
    </citation>
    <scope>NUCLEOTIDE SEQUENCE</scope>
    <source>
        <strain evidence="7">ARSEF 373</strain>
    </source>
</reference>
<dbReference type="SUPFAM" id="SSF51197">
    <property type="entry name" value="Clavaminate synthase-like"/>
    <property type="match status" value="1"/>
</dbReference>
<dbReference type="AlphaFoldDB" id="A0AAV2YB79"/>